<reference evidence="2" key="1">
    <citation type="journal article" date="2014" name="Front. Microbiol.">
        <title>High frequency of phylogenetically diverse reductive dehalogenase-homologous genes in deep subseafloor sedimentary metagenomes.</title>
        <authorList>
            <person name="Kawai M."/>
            <person name="Futagami T."/>
            <person name="Toyoda A."/>
            <person name="Takaki Y."/>
            <person name="Nishi S."/>
            <person name="Hori S."/>
            <person name="Arai W."/>
            <person name="Tsubouchi T."/>
            <person name="Morono Y."/>
            <person name="Uchiyama I."/>
            <person name="Ito T."/>
            <person name="Fujiyama A."/>
            <person name="Inagaki F."/>
            <person name="Takami H."/>
        </authorList>
    </citation>
    <scope>NUCLEOTIDE SEQUENCE</scope>
    <source>
        <strain evidence="2">Expedition CK06-06</strain>
    </source>
</reference>
<feature type="transmembrane region" description="Helical" evidence="1">
    <location>
        <begin position="6"/>
        <end position="27"/>
    </location>
</feature>
<evidence type="ECO:0000313" key="2">
    <source>
        <dbReference type="EMBL" id="GAG52378.1"/>
    </source>
</evidence>
<feature type="non-terminal residue" evidence="2">
    <location>
        <position position="1"/>
    </location>
</feature>
<protein>
    <submittedName>
        <fullName evidence="2">Uncharacterized protein</fullName>
    </submittedName>
</protein>
<comment type="caution">
    <text evidence="2">The sequence shown here is derived from an EMBL/GenBank/DDBJ whole genome shotgun (WGS) entry which is preliminary data.</text>
</comment>
<keyword evidence="1" id="KW-1133">Transmembrane helix</keyword>
<organism evidence="2">
    <name type="scientific">marine sediment metagenome</name>
    <dbReference type="NCBI Taxonomy" id="412755"/>
    <lineage>
        <taxon>unclassified sequences</taxon>
        <taxon>metagenomes</taxon>
        <taxon>ecological metagenomes</taxon>
    </lineage>
</organism>
<sequence length="29" mass="3226">ADMGKIYKMLILPLIIITLSALILVIVRT</sequence>
<dbReference type="EMBL" id="BARS01053564">
    <property type="protein sequence ID" value="GAG52378.1"/>
    <property type="molecule type" value="Genomic_DNA"/>
</dbReference>
<proteinExistence type="predicted"/>
<name>X0YVN7_9ZZZZ</name>
<keyword evidence="1" id="KW-0812">Transmembrane</keyword>
<gene>
    <name evidence="2" type="ORF">S01H1_79453</name>
</gene>
<dbReference type="AlphaFoldDB" id="X0YVN7"/>
<accession>X0YVN7</accession>
<evidence type="ECO:0000256" key="1">
    <source>
        <dbReference type="SAM" id="Phobius"/>
    </source>
</evidence>
<keyword evidence="1" id="KW-0472">Membrane</keyword>